<comment type="subcellular location">
    <subcellularLocation>
        <location evidence="1">Endomembrane system</location>
        <topology evidence="1">Multi-pass membrane protein</topology>
    </subcellularLocation>
</comment>
<evidence type="ECO:0000256" key="4">
    <source>
        <dbReference type="ARBA" id="ARBA00023136"/>
    </source>
</evidence>
<feature type="region of interest" description="Disordered" evidence="5">
    <location>
        <begin position="1"/>
        <end position="31"/>
    </location>
</feature>
<dbReference type="InterPro" id="IPR006838">
    <property type="entry name" value="ADTRP_AIG1"/>
</dbReference>
<keyword evidence="2 6" id="KW-0812">Transmembrane</keyword>
<dbReference type="AlphaFoldDB" id="A0A8E2F9K4"/>
<evidence type="ECO:0000256" key="3">
    <source>
        <dbReference type="ARBA" id="ARBA00022989"/>
    </source>
</evidence>
<proteinExistence type="predicted"/>
<dbReference type="EMBL" id="KV748807">
    <property type="protein sequence ID" value="OCL12951.1"/>
    <property type="molecule type" value="Genomic_DNA"/>
</dbReference>
<keyword evidence="4 6" id="KW-0472">Membrane</keyword>
<dbReference type="Proteomes" id="UP000250140">
    <property type="component" value="Unassembled WGS sequence"/>
</dbReference>
<dbReference type="PANTHER" id="PTHR10989:SF16">
    <property type="entry name" value="AT02829P-RELATED"/>
    <property type="match status" value="1"/>
</dbReference>
<feature type="compositionally biased region" description="Basic and acidic residues" evidence="5">
    <location>
        <begin position="20"/>
        <end position="31"/>
    </location>
</feature>
<sequence>MALKKRAPSKRHASSIIESPHPEPRHSEPPRRTYGHIQLHFQALVLFALGFEHLRSNQNPITIGFGGNFQFLTNIALGLSALTAILGVIYDVTGSRLVLVCQSRVLFLATPLEAVLTICYWSIYIYDNSLIVDSRMGPLLPWYKEMLVHVCPLICLLPDHVFYSVRYFPSLRASLAFFSAFIISYHIWLRICFDRNGFWPYPILAKLDPFVLYGIMAIVVLLLCGASLGIKALCNKYDSQVAKERNSSPIQKNIDST</sequence>
<feature type="transmembrane region" description="Helical" evidence="6">
    <location>
        <begin position="211"/>
        <end position="230"/>
    </location>
</feature>
<evidence type="ECO:0000256" key="6">
    <source>
        <dbReference type="SAM" id="Phobius"/>
    </source>
</evidence>
<evidence type="ECO:0000313" key="7">
    <source>
        <dbReference type="EMBL" id="OCL12951.1"/>
    </source>
</evidence>
<keyword evidence="3 6" id="KW-1133">Transmembrane helix</keyword>
<evidence type="ECO:0000256" key="2">
    <source>
        <dbReference type="ARBA" id="ARBA00022692"/>
    </source>
</evidence>
<evidence type="ECO:0000256" key="5">
    <source>
        <dbReference type="SAM" id="MobiDB-lite"/>
    </source>
</evidence>
<dbReference type="PANTHER" id="PTHR10989">
    <property type="entry name" value="ANDROGEN-INDUCED PROTEIN 1-RELATED"/>
    <property type="match status" value="1"/>
</dbReference>
<name>A0A8E2F9K4_9PEZI</name>
<feature type="transmembrane region" description="Helical" evidence="6">
    <location>
        <begin position="71"/>
        <end position="93"/>
    </location>
</feature>
<dbReference type="GO" id="GO:0012505">
    <property type="term" value="C:endomembrane system"/>
    <property type="evidence" value="ECO:0007669"/>
    <property type="project" value="UniProtKB-SubCell"/>
</dbReference>
<evidence type="ECO:0000256" key="1">
    <source>
        <dbReference type="ARBA" id="ARBA00004127"/>
    </source>
</evidence>
<accession>A0A8E2F9K4</accession>
<feature type="transmembrane region" description="Helical" evidence="6">
    <location>
        <begin position="105"/>
        <end position="126"/>
    </location>
</feature>
<feature type="transmembrane region" description="Helical" evidence="6">
    <location>
        <begin position="175"/>
        <end position="191"/>
    </location>
</feature>
<reference evidence="7 8" key="1">
    <citation type="journal article" date="2016" name="Nat. Commun.">
        <title>Ectomycorrhizal ecology is imprinted in the genome of the dominant symbiotic fungus Cenococcum geophilum.</title>
        <authorList>
            <consortium name="DOE Joint Genome Institute"/>
            <person name="Peter M."/>
            <person name="Kohler A."/>
            <person name="Ohm R.A."/>
            <person name="Kuo A."/>
            <person name="Krutzmann J."/>
            <person name="Morin E."/>
            <person name="Arend M."/>
            <person name="Barry K.W."/>
            <person name="Binder M."/>
            <person name="Choi C."/>
            <person name="Clum A."/>
            <person name="Copeland A."/>
            <person name="Grisel N."/>
            <person name="Haridas S."/>
            <person name="Kipfer T."/>
            <person name="LaButti K."/>
            <person name="Lindquist E."/>
            <person name="Lipzen A."/>
            <person name="Maire R."/>
            <person name="Meier B."/>
            <person name="Mihaltcheva S."/>
            <person name="Molinier V."/>
            <person name="Murat C."/>
            <person name="Poggeler S."/>
            <person name="Quandt C.A."/>
            <person name="Sperisen C."/>
            <person name="Tritt A."/>
            <person name="Tisserant E."/>
            <person name="Crous P.W."/>
            <person name="Henrissat B."/>
            <person name="Nehls U."/>
            <person name="Egli S."/>
            <person name="Spatafora J.W."/>
            <person name="Grigoriev I.V."/>
            <person name="Martin F.M."/>
        </authorList>
    </citation>
    <scope>NUCLEOTIDE SEQUENCE [LARGE SCALE GENOMIC DNA]</scope>
    <source>
        <strain evidence="7 8">CBS 207.34</strain>
    </source>
</reference>
<organism evidence="7 8">
    <name type="scientific">Glonium stellatum</name>
    <dbReference type="NCBI Taxonomy" id="574774"/>
    <lineage>
        <taxon>Eukaryota</taxon>
        <taxon>Fungi</taxon>
        <taxon>Dikarya</taxon>
        <taxon>Ascomycota</taxon>
        <taxon>Pezizomycotina</taxon>
        <taxon>Dothideomycetes</taxon>
        <taxon>Pleosporomycetidae</taxon>
        <taxon>Gloniales</taxon>
        <taxon>Gloniaceae</taxon>
        <taxon>Glonium</taxon>
    </lineage>
</organism>
<feature type="compositionally biased region" description="Basic residues" evidence="5">
    <location>
        <begin position="1"/>
        <end position="13"/>
    </location>
</feature>
<dbReference type="OrthoDB" id="1898221at2759"/>
<gene>
    <name evidence="7" type="ORF">AOQ84DRAFT_311303</name>
</gene>
<keyword evidence="8" id="KW-1185">Reference proteome</keyword>
<feature type="transmembrane region" description="Helical" evidence="6">
    <location>
        <begin position="146"/>
        <end position="163"/>
    </location>
</feature>
<protein>
    <recommendedName>
        <fullName evidence="9">FAR-17a/AIG1-like protein</fullName>
    </recommendedName>
</protein>
<evidence type="ECO:0000313" key="8">
    <source>
        <dbReference type="Proteomes" id="UP000250140"/>
    </source>
</evidence>
<dbReference type="GO" id="GO:0016020">
    <property type="term" value="C:membrane"/>
    <property type="evidence" value="ECO:0007669"/>
    <property type="project" value="InterPro"/>
</dbReference>
<dbReference type="Pfam" id="PF04750">
    <property type="entry name" value="Far-17a_AIG1"/>
    <property type="match status" value="1"/>
</dbReference>
<evidence type="ECO:0008006" key="9">
    <source>
        <dbReference type="Google" id="ProtNLM"/>
    </source>
</evidence>